<keyword evidence="11 12" id="KW-0472">Membrane</keyword>
<evidence type="ECO:0000313" key="15">
    <source>
        <dbReference type="Proteomes" id="UP000198814"/>
    </source>
</evidence>
<feature type="transmembrane region" description="Helical" evidence="13">
    <location>
        <begin position="191"/>
        <end position="214"/>
    </location>
</feature>
<dbReference type="RefSeq" id="WP_090321338.1">
    <property type="nucleotide sequence ID" value="NZ_FNOE01000026.1"/>
</dbReference>
<dbReference type="NCBIfam" id="TIGR01190">
    <property type="entry name" value="ccmB"/>
    <property type="match status" value="1"/>
</dbReference>
<organism evidence="14 15">
    <name type="scientific">Nitrosomonas oligotropha</name>
    <dbReference type="NCBI Taxonomy" id="42354"/>
    <lineage>
        <taxon>Bacteria</taxon>
        <taxon>Pseudomonadati</taxon>
        <taxon>Pseudomonadota</taxon>
        <taxon>Betaproteobacteria</taxon>
        <taxon>Nitrosomonadales</taxon>
        <taxon>Nitrosomonadaceae</taxon>
        <taxon>Nitrosomonas</taxon>
    </lineage>
</organism>
<feature type="transmembrane region" description="Helical" evidence="13">
    <location>
        <begin position="51"/>
        <end position="69"/>
    </location>
</feature>
<dbReference type="Proteomes" id="UP000198814">
    <property type="component" value="Unassembled WGS sequence"/>
</dbReference>
<sequence>MFMWIIKRDLLLAVRRQADVLTTLFFFIIVVSLFPLSVGPEMNMLRTMAPGVVWVAALLASMLSLGRMFSNDYLDGTLEQMLLSPQSLSLLVLGKASAHWLVTGVPLVLMAPVLGIQYDLSGEALLVLTAALLLGTPVLSLIGAIGAALTLGLRGGGVLVSLLVLPLYIPVLIFGAGAVEANMSGMEFDAHLSLIGAFLLVSGVFAPWAAASALRVSLE</sequence>
<name>A0A1H8TGD6_9PROT</name>
<keyword evidence="8 13" id="KW-0812">Transmembrane</keyword>
<reference evidence="15" key="1">
    <citation type="submission" date="2016-10" db="EMBL/GenBank/DDBJ databases">
        <authorList>
            <person name="Varghese N."/>
            <person name="Submissions S."/>
        </authorList>
    </citation>
    <scope>NUCLEOTIDE SEQUENCE [LARGE SCALE GENOMIC DNA]</scope>
    <source>
        <strain evidence="15">Nm76</strain>
    </source>
</reference>
<feature type="transmembrane region" description="Helical" evidence="13">
    <location>
        <begin position="20"/>
        <end position="39"/>
    </location>
</feature>
<evidence type="ECO:0000256" key="1">
    <source>
        <dbReference type="ARBA" id="ARBA00002442"/>
    </source>
</evidence>
<comment type="function">
    <text evidence="1 12">Required for the export of heme to the periplasm for the biogenesis of c-type cytochromes.</text>
</comment>
<keyword evidence="5 12" id="KW-0813">Transport</keyword>
<feature type="transmembrane region" description="Helical" evidence="13">
    <location>
        <begin position="124"/>
        <end position="151"/>
    </location>
</feature>
<feature type="transmembrane region" description="Helical" evidence="13">
    <location>
        <begin position="90"/>
        <end position="118"/>
    </location>
</feature>
<keyword evidence="7 12" id="KW-0997">Cell inner membrane</keyword>
<dbReference type="EMBL" id="FODO01000024">
    <property type="protein sequence ID" value="SEO89664.1"/>
    <property type="molecule type" value="Genomic_DNA"/>
</dbReference>
<evidence type="ECO:0000256" key="4">
    <source>
        <dbReference type="ARBA" id="ARBA00016452"/>
    </source>
</evidence>
<dbReference type="PANTHER" id="PTHR30070:SF1">
    <property type="entry name" value="CYTOCHROME C BIOGENESIS B-RELATED"/>
    <property type="match status" value="1"/>
</dbReference>
<evidence type="ECO:0000256" key="6">
    <source>
        <dbReference type="ARBA" id="ARBA00022475"/>
    </source>
</evidence>
<evidence type="ECO:0000256" key="12">
    <source>
        <dbReference type="PIRNR" id="PIRNR002764"/>
    </source>
</evidence>
<gene>
    <name evidence="14" type="ORF">SAMN05216333_12421</name>
</gene>
<keyword evidence="6 12" id="KW-1003">Cell membrane</keyword>
<evidence type="ECO:0000256" key="3">
    <source>
        <dbReference type="ARBA" id="ARBA00010544"/>
    </source>
</evidence>
<evidence type="ECO:0000256" key="9">
    <source>
        <dbReference type="ARBA" id="ARBA00022748"/>
    </source>
</evidence>
<comment type="subcellular location">
    <subcellularLocation>
        <location evidence="2">Cell inner membrane</location>
        <topology evidence="2">Multi-pass membrane protein</topology>
    </subcellularLocation>
</comment>
<dbReference type="PRINTS" id="PR01414">
    <property type="entry name" value="CCMBBIOGNSIS"/>
</dbReference>
<dbReference type="OrthoDB" id="9799895at2"/>
<dbReference type="STRING" id="42354.SAMN05216333_12421"/>
<dbReference type="GO" id="GO:0017004">
    <property type="term" value="P:cytochrome complex assembly"/>
    <property type="evidence" value="ECO:0007669"/>
    <property type="project" value="UniProtKB-KW"/>
</dbReference>
<dbReference type="GO" id="GO:1903607">
    <property type="term" value="P:cytochrome c biosynthetic process"/>
    <property type="evidence" value="ECO:0007669"/>
    <property type="project" value="TreeGrafter"/>
</dbReference>
<evidence type="ECO:0000256" key="2">
    <source>
        <dbReference type="ARBA" id="ARBA00004429"/>
    </source>
</evidence>
<keyword evidence="10 13" id="KW-1133">Transmembrane helix</keyword>
<evidence type="ECO:0000256" key="10">
    <source>
        <dbReference type="ARBA" id="ARBA00022989"/>
    </source>
</evidence>
<evidence type="ECO:0000256" key="13">
    <source>
        <dbReference type="SAM" id="Phobius"/>
    </source>
</evidence>
<dbReference type="PANTHER" id="PTHR30070">
    <property type="entry name" value="HEME EXPORTER PROTEIN B"/>
    <property type="match status" value="1"/>
</dbReference>
<evidence type="ECO:0000256" key="11">
    <source>
        <dbReference type="ARBA" id="ARBA00023136"/>
    </source>
</evidence>
<dbReference type="GO" id="GO:0015232">
    <property type="term" value="F:heme transmembrane transporter activity"/>
    <property type="evidence" value="ECO:0007669"/>
    <property type="project" value="InterPro"/>
</dbReference>
<dbReference type="Pfam" id="PF03379">
    <property type="entry name" value="CcmB"/>
    <property type="match status" value="1"/>
</dbReference>
<protein>
    <recommendedName>
        <fullName evidence="4 12">Heme exporter protein B</fullName>
    </recommendedName>
</protein>
<accession>A0A1H8TGD6</accession>
<dbReference type="InterPro" id="IPR003544">
    <property type="entry name" value="Cyt_c_biogenesis_CcmB"/>
</dbReference>
<evidence type="ECO:0000256" key="8">
    <source>
        <dbReference type="ARBA" id="ARBA00022692"/>
    </source>
</evidence>
<dbReference type="PIRSF" id="PIRSF002764">
    <property type="entry name" value="CcmB"/>
    <property type="match status" value="1"/>
</dbReference>
<dbReference type="AlphaFoldDB" id="A0A1H8TGD6"/>
<dbReference type="InterPro" id="IPR026031">
    <property type="entry name" value="Cyt_c_CcmB_bac"/>
</dbReference>
<feature type="transmembrane region" description="Helical" evidence="13">
    <location>
        <begin position="158"/>
        <end position="179"/>
    </location>
</feature>
<evidence type="ECO:0000313" key="14">
    <source>
        <dbReference type="EMBL" id="SEO89664.1"/>
    </source>
</evidence>
<proteinExistence type="inferred from homology"/>
<keyword evidence="9 12" id="KW-0201">Cytochrome c-type biogenesis</keyword>
<dbReference type="GO" id="GO:0005886">
    <property type="term" value="C:plasma membrane"/>
    <property type="evidence" value="ECO:0007669"/>
    <property type="project" value="UniProtKB-SubCell"/>
</dbReference>
<keyword evidence="15" id="KW-1185">Reference proteome</keyword>
<comment type="similarity">
    <text evidence="3 12">Belongs to the CcmB/CycW/HelB family.</text>
</comment>
<evidence type="ECO:0000256" key="5">
    <source>
        <dbReference type="ARBA" id="ARBA00022448"/>
    </source>
</evidence>
<evidence type="ECO:0000256" key="7">
    <source>
        <dbReference type="ARBA" id="ARBA00022519"/>
    </source>
</evidence>